<name>A0ACB0YXQ6_MELEN</name>
<dbReference type="EMBL" id="CAVMJV010000020">
    <property type="protein sequence ID" value="CAK5067324.1"/>
    <property type="molecule type" value="Genomic_DNA"/>
</dbReference>
<accession>A0ACB0YXQ6</accession>
<keyword evidence="2" id="KW-1185">Reference proteome</keyword>
<dbReference type="Proteomes" id="UP001497535">
    <property type="component" value="Unassembled WGS sequence"/>
</dbReference>
<organism evidence="1 2">
    <name type="scientific">Meloidogyne enterolobii</name>
    <name type="common">Root-knot nematode worm</name>
    <name type="synonym">Meloidogyne mayaguensis</name>
    <dbReference type="NCBI Taxonomy" id="390850"/>
    <lineage>
        <taxon>Eukaryota</taxon>
        <taxon>Metazoa</taxon>
        <taxon>Ecdysozoa</taxon>
        <taxon>Nematoda</taxon>
        <taxon>Chromadorea</taxon>
        <taxon>Rhabditida</taxon>
        <taxon>Tylenchina</taxon>
        <taxon>Tylenchomorpha</taxon>
        <taxon>Tylenchoidea</taxon>
        <taxon>Meloidogynidae</taxon>
        <taxon>Meloidogyninae</taxon>
        <taxon>Meloidogyne</taxon>
    </lineage>
</organism>
<protein>
    <submittedName>
        <fullName evidence="1">Uncharacterized protein</fullName>
    </submittedName>
</protein>
<reference evidence="1" key="1">
    <citation type="submission" date="2023-11" db="EMBL/GenBank/DDBJ databases">
        <authorList>
            <person name="Poullet M."/>
        </authorList>
    </citation>
    <scope>NUCLEOTIDE SEQUENCE</scope>
    <source>
        <strain evidence="1">E1834</strain>
    </source>
</reference>
<evidence type="ECO:0000313" key="2">
    <source>
        <dbReference type="Proteomes" id="UP001497535"/>
    </source>
</evidence>
<gene>
    <name evidence="1" type="ORF">MENTE1834_LOCUS17808</name>
</gene>
<comment type="caution">
    <text evidence="1">The sequence shown here is derived from an EMBL/GenBank/DDBJ whole genome shotgun (WGS) entry which is preliminary data.</text>
</comment>
<evidence type="ECO:0000313" key="1">
    <source>
        <dbReference type="EMBL" id="CAK5067324.1"/>
    </source>
</evidence>
<sequence>MKRRHSSNSLPNQSEFVNNNNILFNNQQITANNLVPNFVFPQNLFSSQFLPQQLNSVFNGFQSPKKPFNAENPLEERKAQEEALQKLGSLLFGCNNNSDSNTNLNEDESEQNINNNGNNLLELFTLLLTQQQQSTTTTTINESSNSEETLNNLIGQLFNQTENNKNLKTTKNNNNNLEENNLNLIENQNWQTSESLSEKSEEGPQTSKETINGNINLIKKSSNKFANNNNNQHPASSEAPLDLSNSNNLILRPRPRSNCSFHSSASSLSNTPATAPPSNIFNNSTTEQSTKFNSSQNLSDSPSSMFLSLQAQNQQNLLPSFPPHHHIIEGIPPHTTTTTNTFLHPAAAWLFGLPPPPQLNSSLPPHCSPSSPKSPSQLINNVCSATSLQQNLLSSMCHPQSSQSLADEDDDWEQMMEISCTDEAEKIRELAGDNAQPPTDPNQCIICRRVLSCKSALQMHYRTHTGERPFKCRICQRAFTTKGNLKTHMGVHKSKAPLRQHIFALGSNSDSPERCHSSNENLINPDLFSGQQQRFSMEEGSQPLNNLNRSFPFLPSILFSSSSSASTGRNNLVYGSSLPPHSNISSLPHSFPPHFPPTTFMSNFSQINGIPPPFPLSMAADSSQAALAAQLQLFLSSNHPQLNENNSSVDHGLALSNLFLPPKDGQKMEVENGRIKNEEKNKMVGEEEEEKNEEMTSSFNVSSPNRKISDENSNNNEDNNNNNTFGLPAFFIQKLAAAAKFKIEEQFLSSSANVKSYFKEDGDQEEEEDGKTKKKKKRINNDEIEELEMKKFSKKEEGEEKRKDGEEVEEDKGRIESSTSPSMLESVPQTSFSSSSSIKIKEEIKKEKEENPLENLQRIFSAADSPPPQPTSSSAMPPSAACFLLAPIQKPPNAKHHCRWCMKGFSSSSALQIHTRTHTGKSLLIINNPKNIYFLGDRPYKCEICERAFTTRGNLKVHKGTHSLPQNPSRRGRRIFDMEDTILGTIRQQQPHLFPQSPPLPSNFDEQQQRQQQQAAAAIANLLANVIGNNNSFGMLNETATNSNTSIPALLNSSANVSVSETPSASNQLLSTTTSPLLSTTNASNFAAAAAAQLAALGSNDGQQLLMGLLFQHLQNVEMSERIEGEREEGEEEEENGREENEREEIKERGEEEDSVNKTTEPPSVIKENKLNNNERIEEYLKENIKKKNHSSENNIIVPVHNTAIL</sequence>
<proteinExistence type="predicted"/>